<gene>
    <name evidence="1" type="ORF">WKI71_45415</name>
</gene>
<reference evidence="1 2" key="1">
    <citation type="submission" date="2024-03" db="EMBL/GenBank/DDBJ databases">
        <title>Novel Streptomyces species of biotechnological and ecological value are a feature of Machair soil.</title>
        <authorList>
            <person name="Prole J.R."/>
            <person name="Goodfellow M."/>
            <person name="Allenby N."/>
            <person name="Ward A.C."/>
        </authorList>
    </citation>
    <scope>NUCLEOTIDE SEQUENCE [LARGE SCALE GENOMIC DNA]</scope>
    <source>
        <strain evidence="1 2">MS1.AVA.1</strain>
    </source>
</reference>
<evidence type="ECO:0000313" key="2">
    <source>
        <dbReference type="Proteomes" id="UP001376459"/>
    </source>
</evidence>
<sequence length="116" mass="13135">MRQVSEELTARLEETALGLQLDHRELPMLGARRRNIATFRSAFTELLEGCTADDEQYEQEEEDRVRRLLRRLAPSPTLATAWCARSAAPACCPAVRPDCSLARAMSAWSFPTTRRL</sequence>
<name>A0ABU8UVT1_9ACTN</name>
<dbReference type="EMBL" id="JBBKAK010000002">
    <property type="protein sequence ID" value="MEJ8673020.1"/>
    <property type="molecule type" value="Genomic_DNA"/>
</dbReference>
<protein>
    <submittedName>
        <fullName evidence="1">Uncharacterized protein</fullName>
    </submittedName>
</protein>
<organism evidence="1 2">
    <name type="scientific">Streptomyces machairae</name>
    <dbReference type="NCBI Taxonomy" id="3134109"/>
    <lineage>
        <taxon>Bacteria</taxon>
        <taxon>Bacillati</taxon>
        <taxon>Actinomycetota</taxon>
        <taxon>Actinomycetes</taxon>
        <taxon>Kitasatosporales</taxon>
        <taxon>Streptomycetaceae</taxon>
        <taxon>Streptomyces</taxon>
    </lineage>
</organism>
<comment type="caution">
    <text evidence="1">The sequence shown here is derived from an EMBL/GenBank/DDBJ whole genome shotgun (WGS) entry which is preliminary data.</text>
</comment>
<proteinExistence type="predicted"/>
<dbReference type="Proteomes" id="UP001376459">
    <property type="component" value="Unassembled WGS sequence"/>
</dbReference>
<evidence type="ECO:0000313" key="1">
    <source>
        <dbReference type="EMBL" id="MEJ8673020.1"/>
    </source>
</evidence>
<accession>A0ABU8UVT1</accession>
<keyword evidence="2" id="KW-1185">Reference proteome</keyword>